<feature type="binding site" evidence="8">
    <location>
        <position position="165"/>
    </location>
    <ligand>
        <name>Zn(2+)</name>
        <dbReference type="ChEBI" id="CHEBI:29105"/>
        <label>1</label>
        <note>catalytic</note>
    </ligand>
</feature>
<feature type="binding site" evidence="8">
    <location>
        <position position="90"/>
    </location>
    <ligand>
        <name>Zn(2+)</name>
        <dbReference type="ChEBI" id="CHEBI:29105"/>
        <label>2</label>
        <note>catalytic</note>
    </ligand>
</feature>
<evidence type="ECO:0000256" key="2">
    <source>
        <dbReference type="ARBA" id="ARBA00022694"/>
    </source>
</evidence>
<keyword evidence="2 8" id="KW-0819">tRNA processing</keyword>
<dbReference type="GO" id="GO:0008270">
    <property type="term" value="F:zinc ion binding"/>
    <property type="evidence" value="ECO:0007669"/>
    <property type="project" value="UniProtKB-UniRule"/>
</dbReference>
<dbReference type="Proteomes" id="UP000245870">
    <property type="component" value="Unassembled WGS sequence"/>
</dbReference>
<dbReference type="HAMAP" id="MF_01818">
    <property type="entry name" value="RNase_Z_BN"/>
    <property type="match status" value="1"/>
</dbReference>
<evidence type="ECO:0000256" key="6">
    <source>
        <dbReference type="ARBA" id="ARBA00022801"/>
    </source>
</evidence>
<dbReference type="NCBIfam" id="TIGR02651">
    <property type="entry name" value="RNase_Z"/>
    <property type="match status" value="1"/>
</dbReference>
<keyword evidence="7 8" id="KW-0862">Zinc</keyword>
<organism evidence="9 10">
    <name type="scientific">Hallella colorans</name>
    <dbReference type="NCBI Taxonomy" id="1703337"/>
    <lineage>
        <taxon>Bacteria</taxon>
        <taxon>Pseudomonadati</taxon>
        <taxon>Bacteroidota</taxon>
        <taxon>Bacteroidia</taxon>
        <taxon>Bacteroidales</taxon>
        <taxon>Prevotellaceae</taxon>
        <taxon>Hallella</taxon>
    </lineage>
</organism>
<sequence length="326" mass="36220">MKTSRASSLSSGHNTICALSTRMEPFKIHILGCGSATPTLKHNASSQVVEVRGKFFMVDCGEGTQVQLRRAHVGFTKIQAIFISHLHGDHCFGLIGLISTFGMLGRTAPLHVYAPADLGPMLDAMIKLFCNSLEFNVVFHAVETGRHLVVYQDRSVTVETIPLQHRIPCCGYLFRESPTLPHIRRDMIDFYNIPVSQIANIKNGADWVTPDGEIIPHDRLVSPSDPPRSYAYCSDTRYMPRLWQVVKGVTTIYHEATYDSSLAERAKLYYHSTAAQAAMVARDACAGKLVLGHFSARYEDEKVLLQEAQEIFPNTVLANEGLVIDV</sequence>
<dbReference type="Gene3D" id="3.60.15.10">
    <property type="entry name" value="Ribonuclease Z/Hydroxyacylglutathione hydrolase-like"/>
    <property type="match status" value="1"/>
</dbReference>
<name>A0A2U0U805_9BACT</name>
<evidence type="ECO:0000256" key="3">
    <source>
        <dbReference type="ARBA" id="ARBA00022722"/>
    </source>
</evidence>
<reference evidence="9 10" key="1">
    <citation type="submission" date="2018-05" db="EMBL/GenBank/DDBJ databases">
        <title>Genomic Encyclopedia of Type Strains, Phase IV (KMG-IV): sequencing the most valuable type-strain genomes for metagenomic binning, comparative biology and taxonomic classification.</title>
        <authorList>
            <person name="Goeker M."/>
        </authorList>
    </citation>
    <scope>NUCLEOTIDE SEQUENCE [LARGE SCALE GENOMIC DNA]</scope>
    <source>
        <strain evidence="9 10">DSM 100333</strain>
    </source>
</reference>
<evidence type="ECO:0000256" key="5">
    <source>
        <dbReference type="ARBA" id="ARBA00022759"/>
    </source>
</evidence>
<comment type="cofactor">
    <cofactor evidence="8">
        <name>Zn(2+)</name>
        <dbReference type="ChEBI" id="CHEBI:29105"/>
    </cofactor>
    <text evidence="8">Binds 2 Zn(2+) ions.</text>
</comment>
<comment type="caution">
    <text evidence="9">The sequence shown here is derived from an EMBL/GenBank/DDBJ whole genome shotgun (WGS) entry which is preliminary data.</text>
</comment>
<comment type="function">
    <text evidence="8">Zinc phosphodiesterase, which displays some tRNA 3'-processing endonuclease activity. Probably involved in tRNA maturation, by removing a 3'-trailer from precursor tRNA.</text>
</comment>
<accession>A0A2U0U805</accession>
<evidence type="ECO:0000256" key="1">
    <source>
        <dbReference type="ARBA" id="ARBA00011738"/>
    </source>
</evidence>
<evidence type="ECO:0000313" key="10">
    <source>
        <dbReference type="Proteomes" id="UP000245870"/>
    </source>
</evidence>
<dbReference type="PANTHER" id="PTHR46018">
    <property type="entry name" value="ZINC PHOSPHODIESTERASE ELAC PROTEIN 1"/>
    <property type="match status" value="1"/>
</dbReference>
<keyword evidence="5 8" id="KW-0255">Endonuclease</keyword>
<dbReference type="AlphaFoldDB" id="A0A2U0U805"/>
<dbReference type="Pfam" id="PF23023">
    <property type="entry name" value="Anti-Pycsar_Apyc1"/>
    <property type="match status" value="1"/>
</dbReference>
<proteinExistence type="inferred from homology"/>
<dbReference type="InterPro" id="IPR013471">
    <property type="entry name" value="RNase_Z/BN"/>
</dbReference>
<evidence type="ECO:0000256" key="7">
    <source>
        <dbReference type="ARBA" id="ARBA00022833"/>
    </source>
</evidence>
<dbReference type="InterPro" id="IPR036866">
    <property type="entry name" value="RibonucZ/Hydroxyglut_hydro"/>
</dbReference>
<comment type="subunit">
    <text evidence="1 8">Homodimer.</text>
</comment>
<protein>
    <recommendedName>
        <fullName evidence="8">Ribonuclease Z</fullName>
        <shortName evidence="8">RNase Z</shortName>
        <ecNumber evidence="8">3.1.26.11</ecNumber>
    </recommendedName>
    <alternativeName>
        <fullName evidence="8">tRNA 3 endonuclease</fullName>
    </alternativeName>
    <alternativeName>
        <fullName evidence="8">tRNase Z</fullName>
    </alternativeName>
</protein>
<feature type="binding site" evidence="8">
    <location>
        <position position="293"/>
    </location>
    <ligand>
        <name>Zn(2+)</name>
        <dbReference type="ChEBI" id="CHEBI:29105"/>
        <label>2</label>
        <note>catalytic</note>
    </ligand>
</feature>
<dbReference type="CDD" id="cd07717">
    <property type="entry name" value="RNaseZ_ZiPD-like_MBL-fold"/>
    <property type="match status" value="1"/>
</dbReference>
<keyword evidence="3 8" id="KW-0540">Nuclease</keyword>
<keyword evidence="4 8" id="KW-0479">Metal-binding</keyword>
<feature type="binding site" evidence="8">
    <location>
        <position position="235"/>
    </location>
    <ligand>
        <name>Zn(2+)</name>
        <dbReference type="ChEBI" id="CHEBI:29105"/>
        <label>2</label>
        <note>catalytic</note>
    </ligand>
</feature>
<evidence type="ECO:0000313" key="9">
    <source>
        <dbReference type="EMBL" id="PVX53754.1"/>
    </source>
</evidence>
<dbReference type="EMBL" id="QENY01000009">
    <property type="protein sequence ID" value="PVX53754.1"/>
    <property type="molecule type" value="Genomic_DNA"/>
</dbReference>
<keyword evidence="6 8" id="KW-0378">Hydrolase</keyword>
<feature type="binding site" evidence="8">
    <location>
        <position position="85"/>
    </location>
    <ligand>
        <name>Zn(2+)</name>
        <dbReference type="ChEBI" id="CHEBI:29105"/>
        <label>1</label>
        <note>catalytic</note>
    </ligand>
</feature>
<keyword evidence="10" id="KW-1185">Reference proteome</keyword>
<feature type="binding site" evidence="8">
    <location>
        <position position="235"/>
    </location>
    <ligand>
        <name>Zn(2+)</name>
        <dbReference type="ChEBI" id="CHEBI:29105"/>
        <label>1</label>
        <note>catalytic</note>
    </ligand>
</feature>
<feature type="binding site" evidence="8">
    <location>
        <position position="89"/>
    </location>
    <ligand>
        <name>Zn(2+)</name>
        <dbReference type="ChEBI" id="CHEBI:29105"/>
        <label>2</label>
        <note>catalytic</note>
    </ligand>
</feature>
<evidence type="ECO:0000256" key="8">
    <source>
        <dbReference type="HAMAP-Rule" id="MF_01818"/>
    </source>
</evidence>
<dbReference type="GO" id="GO:0042781">
    <property type="term" value="F:3'-tRNA processing endoribonuclease activity"/>
    <property type="evidence" value="ECO:0007669"/>
    <property type="project" value="UniProtKB-UniRule"/>
</dbReference>
<dbReference type="SUPFAM" id="SSF56281">
    <property type="entry name" value="Metallo-hydrolase/oxidoreductase"/>
    <property type="match status" value="1"/>
</dbReference>
<comment type="catalytic activity">
    <reaction evidence="8">
        <text>Endonucleolytic cleavage of RNA, removing extra 3' nucleotides from tRNA precursor, generating 3' termini of tRNAs. A 3'-hydroxy group is left at the tRNA terminus and a 5'-phosphoryl group is left at the trailer molecule.</text>
        <dbReference type="EC" id="3.1.26.11"/>
    </reaction>
</comment>
<comment type="similarity">
    <text evidence="8">Belongs to the RNase Z family.</text>
</comment>
<feature type="active site" description="Proton acceptor" evidence="8">
    <location>
        <position position="89"/>
    </location>
</feature>
<dbReference type="PANTHER" id="PTHR46018:SF2">
    <property type="entry name" value="ZINC PHOSPHODIESTERASE ELAC PROTEIN 1"/>
    <property type="match status" value="1"/>
</dbReference>
<gene>
    <name evidence="8" type="primary">rnz</name>
    <name evidence="9" type="ORF">C7379_10994</name>
</gene>
<evidence type="ECO:0000256" key="4">
    <source>
        <dbReference type="ARBA" id="ARBA00022723"/>
    </source>
</evidence>
<feature type="binding site" evidence="8">
    <location>
        <position position="87"/>
    </location>
    <ligand>
        <name>Zn(2+)</name>
        <dbReference type="ChEBI" id="CHEBI:29105"/>
        <label>1</label>
        <note>catalytic</note>
    </ligand>
</feature>
<dbReference type="NCBIfam" id="NF000801">
    <property type="entry name" value="PRK00055.1-3"/>
    <property type="match status" value="1"/>
</dbReference>
<dbReference type="EC" id="3.1.26.11" evidence="8"/>